<dbReference type="RefSeq" id="WP_123361095.1">
    <property type="nucleotide sequence ID" value="NZ_MOBM01000042.1"/>
</dbReference>
<evidence type="ECO:0000256" key="1">
    <source>
        <dbReference type="SAM" id="MobiDB-lite"/>
    </source>
</evidence>
<evidence type="ECO:0000313" key="2">
    <source>
        <dbReference type="EMBL" id="RON11721.1"/>
    </source>
</evidence>
<dbReference type="EMBL" id="MOBM01000042">
    <property type="protein sequence ID" value="RON11721.1"/>
    <property type="molecule type" value="Genomic_DNA"/>
</dbReference>
<organism evidence="2 3">
    <name type="scientific">Pseudomonas frederiksbergensis</name>
    <dbReference type="NCBI Taxonomy" id="104087"/>
    <lineage>
        <taxon>Bacteria</taxon>
        <taxon>Pseudomonadati</taxon>
        <taxon>Pseudomonadota</taxon>
        <taxon>Gammaproteobacteria</taxon>
        <taxon>Pseudomonadales</taxon>
        <taxon>Pseudomonadaceae</taxon>
        <taxon>Pseudomonas</taxon>
    </lineage>
</organism>
<proteinExistence type="predicted"/>
<gene>
    <name evidence="2" type="ORF">BK662_31260</name>
</gene>
<dbReference type="AlphaFoldDB" id="A0A423HEU0"/>
<dbReference type="Proteomes" id="UP000284002">
    <property type="component" value="Unassembled WGS sequence"/>
</dbReference>
<feature type="region of interest" description="Disordered" evidence="1">
    <location>
        <begin position="95"/>
        <end position="119"/>
    </location>
</feature>
<comment type="caution">
    <text evidence="2">The sequence shown here is derived from an EMBL/GenBank/DDBJ whole genome shotgun (WGS) entry which is preliminary data.</text>
</comment>
<protein>
    <submittedName>
        <fullName evidence="2">Uncharacterized protein</fullName>
    </submittedName>
</protein>
<evidence type="ECO:0000313" key="3">
    <source>
        <dbReference type="Proteomes" id="UP000284002"/>
    </source>
</evidence>
<accession>A0A423HEU0</accession>
<sequence>MTPKQIFNLQTSSNQELLEAIGVSEAELNSVVLQCYRAFASVSPLHPKGYSGTSGWADGTQAIRAILLPKSWKPTNPKGQPRVVSPGGRYAITVSSGDVNTGNPNQTPQTKNAKGAQTSKSVAFNSRQGDLFRSEASSTVELPSRDDEQMLWILLYYVDLAGEEIRYELSCPIAIGDNGKVDGWSARIIMPAIRLGTPDPFGAPDPEQNLDIPVIPKL</sequence>
<reference evidence="2 3" key="1">
    <citation type="submission" date="2016-10" db="EMBL/GenBank/DDBJ databases">
        <title>Comparative genome analysis of multiple Pseudomonas spp. focuses on biocontrol and plant growth promoting traits.</title>
        <authorList>
            <person name="Tao X.-Y."/>
            <person name="Taylor C.G."/>
        </authorList>
    </citation>
    <scope>NUCLEOTIDE SEQUENCE [LARGE SCALE GENOMIC DNA]</scope>
    <source>
        <strain evidence="2 3">36C6</strain>
    </source>
</reference>
<name>A0A423HEU0_9PSED</name>